<evidence type="ECO:0000313" key="2">
    <source>
        <dbReference type="EMBL" id="QDT45826.1"/>
    </source>
</evidence>
<dbReference type="KEGG" id="gaz:Pan241w_59540"/>
<feature type="transmembrane region" description="Helical" evidence="1">
    <location>
        <begin position="552"/>
        <end position="571"/>
    </location>
</feature>
<feature type="transmembrane region" description="Helical" evidence="1">
    <location>
        <begin position="517"/>
        <end position="540"/>
    </location>
</feature>
<keyword evidence="1" id="KW-0472">Membrane</keyword>
<dbReference type="AlphaFoldDB" id="A0A517RPL2"/>
<sequence>MKDHAMSDQSHSDLDEETVPDEVIPHQSLPPLKYRDLPPAISWRKMIGPSIMLAGLSLGSGEFVLWPYITYKTGFVFFWACLLGVLTQFFMNMEIERWTLVTGESAITGFCRLNKNWAWIMLLLNIIPWAWPGWATGAGTMLSWTFLGPETIASVQVEPTPSVFSLEGLPKKVSYSAETATLKWRGSINESERDALSTAFTRNQSEDLSAELFDKINKGYDLQYEAKYSSFLGIAGLLLVGIVLTTGPVVYNTVEKIQIFLVGMIFLIAVILGIYLIQPYAITSMLQGAVSIGKMPDESSGLSTMALLGALAFAGAGGTMNLGQSNFIKDKGYGMGKYIGRITSPITGQEEAVSEVGYHFKHTAENQTRWRQWWRAANIEHFFSFFLTCLACLVLLSLISYSLFYDANGQLKDGVAQFGTGLNFIWGQATLLEDRLGGTFKLLFLLMGAAILLTTELGVLDATARISADILKVNYLRDNEHWSLSKLYYVFLWGEILLGSAILLYGSINPQFKQPLFLIETSAAMNGGVMFLYSMILLYMNSKILSRSISTSPLRFVVMVWAAAFFGYFSLQAFQVQIIPYFKSLFSL</sequence>
<protein>
    <recommendedName>
        <fullName evidence="4">Natural resistance-associated macrophage protein</fullName>
    </recommendedName>
</protein>
<organism evidence="2 3">
    <name type="scientific">Gimesia alba</name>
    <dbReference type="NCBI Taxonomy" id="2527973"/>
    <lineage>
        <taxon>Bacteria</taxon>
        <taxon>Pseudomonadati</taxon>
        <taxon>Planctomycetota</taxon>
        <taxon>Planctomycetia</taxon>
        <taxon>Planctomycetales</taxon>
        <taxon>Planctomycetaceae</taxon>
        <taxon>Gimesia</taxon>
    </lineage>
</organism>
<name>A0A517RPL2_9PLAN</name>
<keyword evidence="1" id="KW-0812">Transmembrane</keyword>
<evidence type="ECO:0008006" key="4">
    <source>
        <dbReference type="Google" id="ProtNLM"/>
    </source>
</evidence>
<feature type="transmembrane region" description="Helical" evidence="1">
    <location>
        <begin position="116"/>
        <end position="134"/>
    </location>
</feature>
<evidence type="ECO:0000256" key="1">
    <source>
        <dbReference type="SAM" id="Phobius"/>
    </source>
</evidence>
<feature type="transmembrane region" description="Helical" evidence="1">
    <location>
        <begin position="302"/>
        <end position="322"/>
    </location>
</feature>
<reference evidence="2 3" key="1">
    <citation type="submission" date="2019-02" db="EMBL/GenBank/DDBJ databases">
        <title>Deep-cultivation of Planctomycetes and their phenomic and genomic characterization uncovers novel biology.</title>
        <authorList>
            <person name="Wiegand S."/>
            <person name="Jogler M."/>
            <person name="Boedeker C."/>
            <person name="Pinto D."/>
            <person name="Vollmers J."/>
            <person name="Rivas-Marin E."/>
            <person name="Kohn T."/>
            <person name="Peeters S.H."/>
            <person name="Heuer A."/>
            <person name="Rast P."/>
            <person name="Oberbeckmann S."/>
            <person name="Bunk B."/>
            <person name="Jeske O."/>
            <person name="Meyerdierks A."/>
            <person name="Storesund J.E."/>
            <person name="Kallscheuer N."/>
            <person name="Luecker S."/>
            <person name="Lage O.M."/>
            <person name="Pohl T."/>
            <person name="Merkel B.J."/>
            <person name="Hornburger P."/>
            <person name="Mueller R.-W."/>
            <person name="Bruemmer F."/>
            <person name="Labrenz M."/>
            <person name="Spormann A.M."/>
            <person name="Op den Camp H."/>
            <person name="Overmann J."/>
            <person name="Amann R."/>
            <person name="Jetten M.S.M."/>
            <person name="Mascher T."/>
            <person name="Medema M.H."/>
            <person name="Devos D.P."/>
            <person name="Kaster A.-K."/>
            <person name="Ovreas L."/>
            <person name="Rohde M."/>
            <person name="Galperin M.Y."/>
            <person name="Jogler C."/>
        </authorList>
    </citation>
    <scope>NUCLEOTIDE SEQUENCE [LARGE SCALE GENOMIC DNA]</scope>
    <source>
        <strain evidence="2 3">Pan241w</strain>
    </source>
</reference>
<feature type="transmembrane region" description="Helical" evidence="1">
    <location>
        <begin position="259"/>
        <end position="282"/>
    </location>
</feature>
<gene>
    <name evidence="2" type="ORF">Pan241w_59540</name>
</gene>
<keyword evidence="1" id="KW-1133">Transmembrane helix</keyword>
<evidence type="ECO:0000313" key="3">
    <source>
        <dbReference type="Proteomes" id="UP000317171"/>
    </source>
</evidence>
<feature type="transmembrane region" description="Helical" evidence="1">
    <location>
        <begin position="442"/>
        <end position="466"/>
    </location>
</feature>
<accession>A0A517RPL2</accession>
<dbReference type="EMBL" id="CP036269">
    <property type="protein sequence ID" value="QDT45826.1"/>
    <property type="molecule type" value="Genomic_DNA"/>
</dbReference>
<dbReference type="Proteomes" id="UP000317171">
    <property type="component" value="Chromosome"/>
</dbReference>
<feature type="transmembrane region" description="Helical" evidence="1">
    <location>
        <begin position="75"/>
        <end position="95"/>
    </location>
</feature>
<feature type="transmembrane region" description="Helical" evidence="1">
    <location>
        <begin position="487"/>
        <end position="505"/>
    </location>
</feature>
<keyword evidence="3" id="KW-1185">Reference proteome</keyword>
<feature type="transmembrane region" description="Helical" evidence="1">
    <location>
        <begin position="228"/>
        <end position="247"/>
    </location>
</feature>
<dbReference type="NCBIfam" id="NF037982">
    <property type="entry name" value="Nramp_1"/>
    <property type="match status" value="2"/>
</dbReference>
<proteinExistence type="predicted"/>
<feature type="transmembrane region" description="Helical" evidence="1">
    <location>
        <begin position="382"/>
        <end position="404"/>
    </location>
</feature>